<dbReference type="SUPFAM" id="SSF56112">
    <property type="entry name" value="Protein kinase-like (PK-like)"/>
    <property type="match status" value="1"/>
</dbReference>
<sequence length="335" mass="35893">MSFSAGPSHRVPGPAARIGVRPSRRSREEGRTMPEVEVQPTAAQVRRLLEAQLPRELRGILDLTPTPVAQGWDNVLFRLGPAHAVRLPVRRAAVPCLLREMRWTAVAGAPLAALGIAVPRPVFRGAPGAGYPWPWAVVRWVEGEAVATLPLARRGRLAEDLARALSSLHRPAPGEAPRNPHRGVPLDARLRAAPPSWPAAAAVLGARRTERLRGVVDDGLRAAPWSRPAVWLHGDPHPWNLVHRDGRLAGLVDFGDVCAGDPASDLAGAWLAFDADQRSGFRAVVDSTGRYDDDVWRRAAAWAALYVAALAANPGAGPDFGPVLRHAAAQLDPGS</sequence>
<keyword evidence="3" id="KW-0808">Transferase</keyword>
<dbReference type="InterPro" id="IPR002575">
    <property type="entry name" value="Aminoglycoside_PTrfase"/>
</dbReference>
<evidence type="ECO:0000313" key="3">
    <source>
        <dbReference type="EMBL" id="TDL44705.1"/>
    </source>
</evidence>
<evidence type="ECO:0000259" key="2">
    <source>
        <dbReference type="Pfam" id="PF01636"/>
    </source>
</evidence>
<feature type="region of interest" description="Disordered" evidence="1">
    <location>
        <begin position="1"/>
        <end position="34"/>
    </location>
</feature>
<evidence type="ECO:0000313" key="4">
    <source>
        <dbReference type="Proteomes" id="UP000295163"/>
    </source>
</evidence>
<proteinExistence type="predicted"/>
<dbReference type="Gene3D" id="3.30.200.20">
    <property type="entry name" value="Phosphorylase Kinase, domain 1"/>
    <property type="match status" value="1"/>
</dbReference>
<protein>
    <submittedName>
        <fullName evidence="3">Phosphotransferase</fullName>
    </submittedName>
</protein>
<dbReference type="InterPro" id="IPR051678">
    <property type="entry name" value="AGP_Transferase"/>
</dbReference>
<dbReference type="GO" id="GO:0016740">
    <property type="term" value="F:transferase activity"/>
    <property type="evidence" value="ECO:0007669"/>
    <property type="project" value="UniProtKB-KW"/>
</dbReference>
<dbReference type="PANTHER" id="PTHR21310:SF42">
    <property type="entry name" value="BIFUNCTIONAL AAC_APH"/>
    <property type="match status" value="1"/>
</dbReference>
<dbReference type="InterPro" id="IPR011009">
    <property type="entry name" value="Kinase-like_dom_sf"/>
</dbReference>
<dbReference type="Pfam" id="PF01636">
    <property type="entry name" value="APH"/>
    <property type="match status" value="1"/>
</dbReference>
<name>A0A4R5YIJ4_KOCRO</name>
<feature type="compositionally biased region" description="Basic and acidic residues" evidence="1">
    <location>
        <begin position="25"/>
        <end position="34"/>
    </location>
</feature>
<gene>
    <name evidence="3" type="ORF">E2R59_06465</name>
</gene>
<feature type="domain" description="Aminoglycoside phosphotransferase" evidence="2">
    <location>
        <begin position="66"/>
        <end position="302"/>
    </location>
</feature>
<organism evidence="3 4">
    <name type="scientific">Kocuria rosea</name>
    <name type="common">Deinococcus erythromyxa</name>
    <name type="synonym">Micrococcus rubens</name>
    <dbReference type="NCBI Taxonomy" id="1275"/>
    <lineage>
        <taxon>Bacteria</taxon>
        <taxon>Bacillati</taxon>
        <taxon>Actinomycetota</taxon>
        <taxon>Actinomycetes</taxon>
        <taxon>Micrococcales</taxon>
        <taxon>Micrococcaceae</taxon>
        <taxon>Kocuria</taxon>
    </lineage>
</organism>
<dbReference type="Proteomes" id="UP000295163">
    <property type="component" value="Unassembled WGS sequence"/>
</dbReference>
<dbReference type="Gene3D" id="3.90.1200.10">
    <property type="match status" value="1"/>
</dbReference>
<evidence type="ECO:0000256" key="1">
    <source>
        <dbReference type="SAM" id="MobiDB-lite"/>
    </source>
</evidence>
<dbReference type="AlphaFoldDB" id="A0A4R5YIJ4"/>
<accession>A0A4R5YIJ4</accession>
<dbReference type="EMBL" id="SMZT01000002">
    <property type="protein sequence ID" value="TDL44705.1"/>
    <property type="molecule type" value="Genomic_DNA"/>
</dbReference>
<comment type="caution">
    <text evidence="3">The sequence shown here is derived from an EMBL/GenBank/DDBJ whole genome shotgun (WGS) entry which is preliminary data.</text>
</comment>
<reference evidence="3 4" key="1">
    <citation type="submission" date="2019-03" db="EMBL/GenBank/DDBJ databases">
        <title>Genome Sequencing and Assembly of Various Microbes Isolated from Partially Reclaimed Soil and Acid Mine Drainage (AMD) Site.</title>
        <authorList>
            <person name="Steinbock B."/>
            <person name="Bechtold R."/>
            <person name="Sevigny J.L."/>
            <person name="Thomas D."/>
            <person name="Cuthill L.R."/>
            <person name="Aveiro Johannsen E.J."/>
            <person name="Thomas K."/>
            <person name="Ghosh A."/>
        </authorList>
    </citation>
    <scope>NUCLEOTIDE SEQUENCE [LARGE SCALE GENOMIC DNA]</scope>
    <source>
        <strain evidence="3 4">S-A3</strain>
    </source>
</reference>
<dbReference type="PANTHER" id="PTHR21310">
    <property type="entry name" value="AMINOGLYCOSIDE PHOSPHOTRANSFERASE-RELATED-RELATED"/>
    <property type="match status" value="1"/>
</dbReference>